<gene>
    <name evidence="5" type="ORF">NCTC11341_03109</name>
</gene>
<dbReference type="AlphaFoldDB" id="A0A376NZ88"/>
<keyword evidence="2" id="KW-0285">Flavoprotein</keyword>
<dbReference type="PANTHER" id="PTHR11632">
    <property type="entry name" value="SUCCINATE DEHYDROGENASE 2 FLAVOPROTEIN SUBUNIT"/>
    <property type="match status" value="1"/>
</dbReference>
<dbReference type="InterPro" id="IPR036188">
    <property type="entry name" value="FAD/NAD-bd_sf"/>
</dbReference>
<evidence type="ECO:0000256" key="1">
    <source>
        <dbReference type="ARBA" id="ARBA00001974"/>
    </source>
</evidence>
<feature type="domain" description="FAD-dependent oxidoreductase 2 FAD-binding" evidence="4">
    <location>
        <begin position="43"/>
        <end position="475"/>
    </location>
</feature>
<dbReference type="PRINTS" id="PR00368">
    <property type="entry name" value="FADPNR"/>
</dbReference>
<accession>A0A376NZ88</accession>
<organism evidence="5 6">
    <name type="scientific">Escherichia coli</name>
    <dbReference type="NCBI Taxonomy" id="562"/>
    <lineage>
        <taxon>Bacteria</taxon>
        <taxon>Pseudomonadati</taxon>
        <taxon>Pseudomonadota</taxon>
        <taxon>Gammaproteobacteria</taxon>
        <taxon>Enterobacterales</taxon>
        <taxon>Enterobacteriaceae</taxon>
        <taxon>Escherichia</taxon>
    </lineage>
</organism>
<reference evidence="5 6" key="1">
    <citation type="submission" date="2018-06" db="EMBL/GenBank/DDBJ databases">
        <authorList>
            <consortium name="Pathogen Informatics"/>
            <person name="Doyle S."/>
        </authorList>
    </citation>
    <scope>NUCLEOTIDE SEQUENCE [LARGE SCALE GENOMIC DNA]</scope>
    <source>
        <strain evidence="5 6">NCTC11341</strain>
    </source>
</reference>
<dbReference type="Gene3D" id="3.50.50.60">
    <property type="entry name" value="FAD/NAD(P)-binding domain"/>
    <property type="match status" value="2"/>
</dbReference>
<name>A0A376NZ88_ECOLX</name>
<dbReference type="GO" id="GO:0009055">
    <property type="term" value="F:electron transfer activity"/>
    <property type="evidence" value="ECO:0007669"/>
    <property type="project" value="TreeGrafter"/>
</dbReference>
<dbReference type="GO" id="GO:0000104">
    <property type="term" value="F:succinate dehydrogenase activity"/>
    <property type="evidence" value="ECO:0007669"/>
    <property type="project" value="TreeGrafter"/>
</dbReference>
<proteinExistence type="predicted"/>
<dbReference type="GO" id="GO:0005886">
    <property type="term" value="C:plasma membrane"/>
    <property type="evidence" value="ECO:0007669"/>
    <property type="project" value="TreeGrafter"/>
</dbReference>
<dbReference type="Proteomes" id="UP000254428">
    <property type="component" value="Unassembled WGS sequence"/>
</dbReference>
<comment type="cofactor">
    <cofactor evidence="1">
        <name>FAD</name>
        <dbReference type="ChEBI" id="CHEBI:57692"/>
    </cofactor>
</comment>
<dbReference type="InterPro" id="IPR027477">
    <property type="entry name" value="Succ_DH/fumarate_Rdtase_cat_sf"/>
</dbReference>
<dbReference type="PANTHER" id="PTHR11632:SF51">
    <property type="entry name" value="SUCCINATE DEHYDROGENASE [UBIQUINONE] FLAVOPROTEIN SUBUNIT, MITOCHONDRIAL"/>
    <property type="match status" value="1"/>
</dbReference>
<protein>
    <submittedName>
        <fullName evidence="5">Fumarate reductase/succinate dehydrogenase flavoprotein domain-containing protein</fullName>
    </submittedName>
</protein>
<dbReference type="InterPro" id="IPR030664">
    <property type="entry name" value="SdhA/FrdA/AprA"/>
</dbReference>
<dbReference type="GO" id="GO:0050660">
    <property type="term" value="F:flavin adenine dinucleotide binding"/>
    <property type="evidence" value="ECO:0007669"/>
    <property type="project" value="TreeGrafter"/>
</dbReference>
<keyword evidence="3" id="KW-0560">Oxidoreductase</keyword>
<sequence length="705" mass="77403">MSQLDDTILDALTHVTFPKGFAQAEPAWVVTVDGVDYPLWQTDALVVGSGAAGLRAAVELKRRQQNVLIATAGLYMGTSACSGSDKQTLFTAATAGNGDNFTKLAEALASGGAMDHDTAYVEAVGSLHTLGGLQYLGLELPEDRYGAILRYQTDHDEAGRATSCGPRTSRLMVKVLLEEVQRLAIPVLTSATVIKLLHQRDENGEDRVAGAILATGHRAHNPWGLAIVTAPNVVLATGGPGELYRDSVYPHKCFGSLGLALEEGLTLTNLTESQFGIGTPRSTFPWNLSGTYVQVIPYIYSVDAEGNEYNFLADYYRTTQELASNIFRKGYQWPFHATRVMDFGSSLLDMAVAQEQQSGRQVFMDFNRNPEAVPGDLPFSLDRLDDDVRAYLENNDALAPSPIERLQRMNPLSISLYKMHGYDLTTQPLQFAMNNQHMNGGIEVDIWGQTSLPGCFAVGEVAGTHGVTRPGGAALNAGQVFAVRLARFIGCTQKRNIDGDIAQLVAPTLASIREIITQAHDNGTGMPLSVVREKIPARMSDHAGFICHADKVRRATRDALLLSEFVQRHGLAIKHVGEVAELFMWRHMALTSAAVLTQLTHYIDAGGGSRGARIILDRDGNSIPQTRNGFCDAWRFRSERTEDKKDKLLIHYCNGIFHVRETPVREFPIIRGIWLKKTGLVFLMGQFTSHRMNDIAKVNHYAKYN</sequence>
<dbReference type="SUPFAM" id="SSF51905">
    <property type="entry name" value="FAD/NAD(P)-binding domain"/>
    <property type="match status" value="1"/>
</dbReference>
<dbReference type="Pfam" id="PF00890">
    <property type="entry name" value="FAD_binding_2"/>
    <property type="match status" value="1"/>
</dbReference>
<dbReference type="GO" id="GO:0009061">
    <property type="term" value="P:anaerobic respiration"/>
    <property type="evidence" value="ECO:0007669"/>
    <property type="project" value="TreeGrafter"/>
</dbReference>
<evidence type="ECO:0000313" key="5">
    <source>
        <dbReference type="EMBL" id="STH71480.1"/>
    </source>
</evidence>
<evidence type="ECO:0000256" key="2">
    <source>
        <dbReference type="ARBA" id="ARBA00022630"/>
    </source>
</evidence>
<evidence type="ECO:0000256" key="3">
    <source>
        <dbReference type="ARBA" id="ARBA00023002"/>
    </source>
</evidence>
<evidence type="ECO:0000259" key="4">
    <source>
        <dbReference type="Pfam" id="PF00890"/>
    </source>
</evidence>
<dbReference type="EMBL" id="UGBT01000002">
    <property type="protein sequence ID" value="STH71480.1"/>
    <property type="molecule type" value="Genomic_DNA"/>
</dbReference>
<dbReference type="Gene3D" id="3.90.700.10">
    <property type="entry name" value="Succinate dehydrogenase/fumarate reductase flavoprotein, catalytic domain"/>
    <property type="match status" value="1"/>
</dbReference>
<dbReference type="InterPro" id="IPR003953">
    <property type="entry name" value="FAD-dep_OxRdtase_2_FAD-bd"/>
</dbReference>
<evidence type="ECO:0000313" key="6">
    <source>
        <dbReference type="Proteomes" id="UP000254428"/>
    </source>
</evidence>